<gene>
    <name evidence="2" type="ORF">NE619_14600</name>
</gene>
<feature type="transmembrane region" description="Helical" evidence="1">
    <location>
        <begin position="93"/>
        <end position="112"/>
    </location>
</feature>
<keyword evidence="3" id="KW-1185">Reference proteome</keyword>
<dbReference type="EMBL" id="JANFXK010000018">
    <property type="protein sequence ID" value="MCQ4637963.1"/>
    <property type="molecule type" value="Genomic_DNA"/>
</dbReference>
<keyword evidence="1" id="KW-0472">Membrane</keyword>
<feature type="transmembrane region" description="Helical" evidence="1">
    <location>
        <begin position="118"/>
        <end position="135"/>
    </location>
</feature>
<name>A0ABT1RRY3_9FIRM</name>
<proteinExistence type="predicted"/>
<keyword evidence="1" id="KW-1133">Transmembrane helix</keyword>
<feature type="transmembrane region" description="Helical" evidence="1">
    <location>
        <begin position="50"/>
        <end position="72"/>
    </location>
</feature>
<evidence type="ECO:0008006" key="4">
    <source>
        <dbReference type="Google" id="ProtNLM"/>
    </source>
</evidence>
<sequence length="179" mass="20609">MIYDVNSVRLRLRLLKPAFFLGFFLLVIATVMMFAVGWNGEESGRVRQVVLLALSGVFLALLIYTLFFALPFEDTYIREEGRPRVYSEGMYALCRHPGVLWFIGMYACFALAMPTAPMVWGGTIFGVCNVLYVIMQDMWTFPNYFRDYNRYKQEVPFLIPTVKSGKRCIRTIAAGKKHV</sequence>
<evidence type="ECO:0000313" key="3">
    <source>
        <dbReference type="Proteomes" id="UP001524502"/>
    </source>
</evidence>
<dbReference type="Proteomes" id="UP001524502">
    <property type="component" value="Unassembled WGS sequence"/>
</dbReference>
<feature type="transmembrane region" description="Helical" evidence="1">
    <location>
        <begin position="18"/>
        <end position="38"/>
    </location>
</feature>
<reference evidence="2 3" key="1">
    <citation type="submission" date="2022-06" db="EMBL/GenBank/DDBJ databases">
        <title>Isolation of gut microbiota from human fecal samples.</title>
        <authorList>
            <person name="Pamer E.G."/>
            <person name="Barat B."/>
            <person name="Waligurski E."/>
            <person name="Medina S."/>
            <person name="Paddock L."/>
            <person name="Mostad J."/>
        </authorList>
    </citation>
    <scope>NUCLEOTIDE SEQUENCE [LARGE SCALE GENOMIC DNA]</scope>
    <source>
        <strain evidence="2 3">SL.3.17</strain>
    </source>
</reference>
<dbReference type="Gene3D" id="1.20.120.1630">
    <property type="match status" value="1"/>
</dbReference>
<comment type="caution">
    <text evidence="2">The sequence shown here is derived from an EMBL/GenBank/DDBJ whole genome shotgun (WGS) entry which is preliminary data.</text>
</comment>
<organism evidence="2 3">
    <name type="scientific">Anaerovorax odorimutans</name>
    <dbReference type="NCBI Taxonomy" id="109327"/>
    <lineage>
        <taxon>Bacteria</taxon>
        <taxon>Bacillati</taxon>
        <taxon>Bacillota</taxon>
        <taxon>Clostridia</taxon>
        <taxon>Peptostreptococcales</taxon>
        <taxon>Anaerovoracaceae</taxon>
        <taxon>Anaerovorax</taxon>
    </lineage>
</organism>
<accession>A0ABT1RRY3</accession>
<protein>
    <recommendedName>
        <fullName evidence="4">Isoprenylcysteine carboxylmethyltransferase family protein</fullName>
    </recommendedName>
</protein>
<evidence type="ECO:0000313" key="2">
    <source>
        <dbReference type="EMBL" id="MCQ4637963.1"/>
    </source>
</evidence>
<evidence type="ECO:0000256" key="1">
    <source>
        <dbReference type="SAM" id="Phobius"/>
    </source>
</evidence>
<keyword evidence="1" id="KW-0812">Transmembrane</keyword>